<evidence type="ECO:0000313" key="17">
    <source>
        <dbReference type="EMBL" id="KAJ3260842.1"/>
    </source>
</evidence>
<dbReference type="InterPro" id="IPR002067">
    <property type="entry name" value="MCP"/>
</dbReference>
<keyword evidence="11 14" id="KW-0472">Membrane</keyword>
<keyword evidence="5" id="KW-0050">Antiport</keyword>
<name>A0AAD5Y639_9FUNG</name>
<evidence type="ECO:0000256" key="14">
    <source>
        <dbReference type="PROSITE-ProRule" id="PRU00282"/>
    </source>
</evidence>
<dbReference type="GO" id="GO:0005743">
    <property type="term" value="C:mitochondrial inner membrane"/>
    <property type="evidence" value="ECO:0007669"/>
    <property type="project" value="UniProtKB-SubCell"/>
</dbReference>
<dbReference type="Proteomes" id="UP001210925">
    <property type="component" value="Unassembled WGS sequence"/>
</dbReference>
<dbReference type="PANTHER" id="PTHR45635">
    <property type="entry name" value="ADP,ATP CARRIER PROTEIN 1-RELATED-RELATED"/>
    <property type="match status" value="1"/>
</dbReference>
<keyword evidence="10" id="KW-0496">Mitochondrion</keyword>
<evidence type="ECO:0000256" key="3">
    <source>
        <dbReference type="ARBA" id="ARBA00011245"/>
    </source>
</evidence>
<evidence type="ECO:0000256" key="10">
    <source>
        <dbReference type="ARBA" id="ARBA00023128"/>
    </source>
</evidence>
<keyword evidence="4 15" id="KW-0813">Transport</keyword>
<feature type="repeat" description="Solcar" evidence="14">
    <location>
        <begin position="11"/>
        <end position="105"/>
    </location>
</feature>
<accession>A0AAD5Y639</accession>
<comment type="function">
    <text evidence="13">ADP:ATP antiporter that mediates import of ADP into the mitochondrial matrix for ATP synthesis, and export of ATP out to fuel the cell. Cycles between the cytoplasmic-open state (c-state) and the matrix-open state (m-state): operates by the alternating access mechanism with a single substrate-binding site intermittently exposed to either the cytosolic (c-state) or matrix (m-state) side of the inner mitochondrial membrane.</text>
</comment>
<dbReference type="GO" id="GO:1990544">
    <property type="term" value="P:mitochondrial ATP transmembrane transport"/>
    <property type="evidence" value="ECO:0007669"/>
    <property type="project" value="InterPro"/>
</dbReference>
<dbReference type="GO" id="GO:0005471">
    <property type="term" value="F:ATP:ADP antiporter activity"/>
    <property type="evidence" value="ECO:0007669"/>
    <property type="project" value="UniProtKB-UniRule"/>
</dbReference>
<comment type="similarity">
    <text evidence="2 15">Belongs to the mitochondrial carrier (TC 2.A.29) family.</text>
</comment>
<keyword evidence="7" id="KW-0677">Repeat</keyword>
<dbReference type="InterPro" id="IPR023395">
    <property type="entry name" value="MCP_dom_sf"/>
</dbReference>
<evidence type="ECO:0000256" key="11">
    <source>
        <dbReference type="ARBA" id="ARBA00023136"/>
    </source>
</evidence>
<reference evidence="17" key="1">
    <citation type="submission" date="2020-05" db="EMBL/GenBank/DDBJ databases">
        <title>Phylogenomic resolution of chytrid fungi.</title>
        <authorList>
            <person name="Stajich J.E."/>
            <person name="Amses K."/>
            <person name="Simmons R."/>
            <person name="Seto K."/>
            <person name="Myers J."/>
            <person name="Bonds A."/>
            <person name="Quandt C.A."/>
            <person name="Barry K."/>
            <person name="Liu P."/>
            <person name="Grigoriev I."/>
            <person name="Longcore J.E."/>
            <person name="James T.Y."/>
        </authorList>
    </citation>
    <scope>NUCLEOTIDE SEQUENCE</scope>
    <source>
        <strain evidence="17">PLAUS21</strain>
    </source>
</reference>
<feature type="repeat" description="Solcar" evidence="14">
    <location>
        <begin position="216"/>
        <end position="305"/>
    </location>
</feature>
<dbReference type="SUPFAM" id="SSF103506">
    <property type="entry name" value="Mitochondrial carrier"/>
    <property type="match status" value="1"/>
</dbReference>
<protein>
    <recommendedName>
        <fullName evidence="16">ADP/ATP translocase</fullName>
    </recommendedName>
    <alternativeName>
        <fullName evidence="16">ADP,ATP carrier protein</fullName>
    </alternativeName>
</protein>
<evidence type="ECO:0000256" key="16">
    <source>
        <dbReference type="RuleBase" id="RU368008"/>
    </source>
</evidence>
<evidence type="ECO:0000256" key="12">
    <source>
        <dbReference type="ARBA" id="ARBA00024143"/>
    </source>
</evidence>
<comment type="catalytic activity">
    <reaction evidence="12">
        <text>ADP(in) + ATP(out) = ADP(out) + ATP(in)</text>
        <dbReference type="Rhea" id="RHEA:34999"/>
        <dbReference type="ChEBI" id="CHEBI:30616"/>
        <dbReference type="ChEBI" id="CHEBI:456216"/>
    </reaction>
    <physiologicalReaction direction="left-to-right" evidence="12">
        <dbReference type="Rhea" id="RHEA:35000"/>
    </physiologicalReaction>
</comment>
<feature type="repeat" description="Solcar" evidence="14">
    <location>
        <begin position="117"/>
        <end position="206"/>
    </location>
</feature>
<dbReference type="AlphaFoldDB" id="A0AAD5Y639"/>
<sequence length="308" mass="33700">MSEKQKDTFLVALGKDFLAGGVSGVISKTATSPIERVKLLIQTQDANPKIISGEVPRYTGFISSFGRVYREQGLAAFWRGNVANCIRYFPTQAINLASKDSIKGALPKYNPNTDFWKFFAINLTSGGLAGALSLTVIYPLDYARTRLAADVGTGKRQFSGLWDCLVKTSRGPKGFLSIYQGYGVGLAGIVGYRGVQFGLNDTIKGLNPYDKETSFRGILSKWITAQVSVIASSYPVYPLDTIRRRLQMQSEKPINERIYNGTFDCFKKIVKNEGVTALFKGAGANVFRSVGAALVLVLYGEVQAIIKQ</sequence>
<comment type="subcellular location">
    <subcellularLocation>
        <location evidence="16">Membrane</location>
        <topology evidence="16">Multi-pass membrane protein</topology>
    </subcellularLocation>
    <subcellularLocation>
        <location evidence="1">Mitochondrion inner membrane</location>
        <topology evidence="1">Multi-pass membrane protein</topology>
    </subcellularLocation>
</comment>
<dbReference type="PRINTS" id="PR00927">
    <property type="entry name" value="ADPTRNSLCASE"/>
</dbReference>
<evidence type="ECO:0000256" key="1">
    <source>
        <dbReference type="ARBA" id="ARBA00004448"/>
    </source>
</evidence>
<comment type="function">
    <text evidence="16">Catalyzes the exchange of ADP and ATP across the membrane.</text>
</comment>
<dbReference type="PANTHER" id="PTHR45635:SF14">
    <property type="entry name" value="ADP_ATP TRANSLOCASE"/>
    <property type="match status" value="1"/>
</dbReference>
<dbReference type="Gene3D" id="1.50.40.10">
    <property type="entry name" value="Mitochondrial carrier domain"/>
    <property type="match status" value="1"/>
</dbReference>
<evidence type="ECO:0000256" key="2">
    <source>
        <dbReference type="ARBA" id="ARBA00006375"/>
    </source>
</evidence>
<keyword evidence="8" id="KW-0999">Mitochondrion inner membrane</keyword>
<dbReference type="GO" id="GO:0140021">
    <property type="term" value="P:mitochondrial ADP transmembrane transport"/>
    <property type="evidence" value="ECO:0007669"/>
    <property type="project" value="InterPro"/>
</dbReference>
<dbReference type="InterPro" id="IPR002113">
    <property type="entry name" value="ADT_euk_type"/>
</dbReference>
<gene>
    <name evidence="17" type="ORF">HK103_007405</name>
</gene>
<organism evidence="17 18">
    <name type="scientific">Boothiomyces macroporosus</name>
    <dbReference type="NCBI Taxonomy" id="261099"/>
    <lineage>
        <taxon>Eukaryota</taxon>
        <taxon>Fungi</taxon>
        <taxon>Fungi incertae sedis</taxon>
        <taxon>Chytridiomycota</taxon>
        <taxon>Chytridiomycota incertae sedis</taxon>
        <taxon>Chytridiomycetes</taxon>
        <taxon>Rhizophydiales</taxon>
        <taxon>Terramycetaceae</taxon>
        <taxon>Boothiomyces</taxon>
    </lineage>
</organism>
<evidence type="ECO:0000256" key="5">
    <source>
        <dbReference type="ARBA" id="ARBA00022449"/>
    </source>
</evidence>
<comment type="caution">
    <text evidence="17">The sequence shown here is derived from an EMBL/GenBank/DDBJ whole genome shotgun (WGS) entry which is preliminary data.</text>
</comment>
<evidence type="ECO:0000256" key="15">
    <source>
        <dbReference type="RuleBase" id="RU000488"/>
    </source>
</evidence>
<keyword evidence="6 14" id="KW-0812">Transmembrane</keyword>
<evidence type="ECO:0000256" key="7">
    <source>
        <dbReference type="ARBA" id="ARBA00022737"/>
    </source>
</evidence>
<dbReference type="InterPro" id="IPR018108">
    <property type="entry name" value="MCP_transmembrane"/>
</dbReference>
<evidence type="ECO:0000256" key="4">
    <source>
        <dbReference type="ARBA" id="ARBA00022448"/>
    </source>
</evidence>
<evidence type="ECO:0000256" key="9">
    <source>
        <dbReference type="ARBA" id="ARBA00022989"/>
    </source>
</evidence>
<evidence type="ECO:0000256" key="13">
    <source>
        <dbReference type="ARBA" id="ARBA00045250"/>
    </source>
</evidence>
<dbReference type="Pfam" id="PF00153">
    <property type="entry name" value="Mito_carr"/>
    <property type="match status" value="3"/>
</dbReference>
<comment type="subunit">
    <text evidence="3 16">Monomer.</text>
</comment>
<keyword evidence="18" id="KW-1185">Reference proteome</keyword>
<proteinExistence type="inferred from homology"/>
<dbReference type="PROSITE" id="PS50920">
    <property type="entry name" value="SOLCAR"/>
    <property type="match status" value="3"/>
</dbReference>
<evidence type="ECO:0000313" key="18">
    <source>
        <dbReference type="Proteomes" id="UP001210925"/>
    </source>
</evidence>
<keyword evidence="9" id="KW-1133">Transmembrane helix</keyword>
<evidence type="ECO:0000256" key="6">
    <source>
        <dbReference type="ARBA" id="ARBA00022692"/>
    </source>
</evidence>
<evidence type="ECO:0000256" key="8">
    <source>
        <dbReference type="ARBA" id="ARBA00022792"/>
    </source>
</evidence>
<dbReference type="EMBL" id="JADGKB010000009">
    <property type="protein sequence ID" value="KAJ3260842.1"/>
    <property type="molecule type" value="Genomic_DNA"/>
</dbReference>
<dbReference type="PRINTS" id="PR00926">
    <property type="entry name" value="MITOCARRIER"/>
</dbReference>